<organism evidence="8 9">
    <name type="scientific">Candida verbasci</name>
    <dbReference type="NCBI Taxonomy" id="1227364"/>
    <lineage>
        <taxon>Eukaryota</taxon>
        <taxon>Fungi</taxon>
        <taxon>Dikarya</taxon>
        <taxon>Ascomycota</taxon>
        <taxon>Saccharomycotina</taxon>
        <taxon>Pichiomycetes</taxon>
        <taxon>Debaryomycetaceae</taxon>
        <taxon>Candida/Lodderomyces clade</taxon>
        <taxon>Candida</taxon>
    </lineage>
</organism>
<dbReference type="OrthoDB" id="47059at2759"/>
<dbReference type="PRINTS" id="PR00133">
    <property type="entry name" value="GLHYDRLASE3"/>
</dbReference>
<dbReference type="InterPro" id="IPR037524">
    <property type="entry name" value="PA14/GLEYA"/>
</dbReference>
<keyword evidence="5 6" id="KW-0326">Glycosidase</keyword>
<protein>
    <recommendedName>
        <fullName evidence="3 6">beta-glucosidase</fullName>
        <ecNumber evidence="3 6">3.2.1.21</ecNumber>
    </recommendedName>
</protein>
<evidence type="ECO:0000313" key="8">
    <source>
        <dbReference type="EMBL" id="CAI5757773.1"/>
    </source>
</evidence>
<dbReference type="Pfam" id="PF07691">
    <property type="entry name" value="PA14"/>
    <property type="match status" value="1"/>
</dbReference>
<evidence type="ECO:0000256" key="6">
    <source>
        <dbReference type="RuleBase" id="RU361161"/>
    </source>
</evidence>
<dbReference type="Gene3D" id="3.20.20.300">
    <property type="entry name" value="Glycoside hydrolase, family 3, N-terminal domain"/>
    <property type="match status" value="1"/>
</dbReference>
<dbReference type="Gene3D" id="2.60.120.260">
    <property type="entry name" value="Galactose-binding domain-like"/>
    <property type="match status" value="1"/>
</dbReference>
<comment type="catalytic activity">
    <reaction evidence="1 6">
        <text>Hydrolysis of terminal, non-reducing beta-D-glucosyl residues with release of beta-D-glucose.</text>
        <dbReference type="EC" id="3.2.1.21"/>
    </reaction>
</comment>
<dbReference type="PANTHER" id="PTHR42715">
    <property type="entry name" value="BETA-GLUCOSIDASE"/>
    <property type="match status" value="1"/>
</dbReference>
<dbReference type="PROSITE" id="PS51820">
    <property type="entry name" value="PA14"/>
    <property type="match status" value="1"/>
</dbReference>
<dbReference type="GO" id="GO:0009251">
    <property type="term" value="P:glucan catabolic process"/>
    <property type="evidence" value="ECO:0007669"/>
    <property type="project" value="TreeGrafter"/>
</dbReference>
<dbReference type="AlphaFoldDB" id="A0A9W4TVQ4"/>
<dbReference type="InterPro" id="IPR011658">
    <property type="entry name" value="PA14_dom"/>
</dbReference>
<dbReference type="InterPro" id="IPR013783">
    <property type="entry name" value="Ig-like_fold"/>
</dbReference>
<evidence type="ECO:0000256" key="4">
    <source>
        <dbReference type="ARBA" id="ARBA00022801"/>
    </source>
</evidence>
<dbReference type="Proteomes" id="UP001152885">
    <property type="component" value="Unassembled WGS sequence"/>
</dbReference>
<evidence type="ECO:0000256" key="3">
    <source>
        <dbReference type="ARBA" id="ARBA00012744"/>
    </source>
</evidence>
<dbReference type="InterPro" id="IPR002772">
    <property type="entry name" value="Glyco_hydro_3_C"/>
</dbReference>
<dbReference type="EC" id="3.2.1.21" evidence="3 6"/>
<sequence>MLETDKLLKELTIDEKINLLAGYDFWHTYAIPRLDIPSISVSDGPNGVRGVKFFNGEPSTCFPCGTGLAASFNKELILKCGELMGKEAKLKKVNLILGPTCNILRSPLGGRGFESYSEDPYLSGIITSYLVEGIQKENILACLKHFVCNDQEKDRKIVNVKLTDRSFREVYLKPFQLAIKNSNPGSLMIAYNKVQGEYISESKSIIQDIVRDEWKYDGCLMSDWFGTNSAKKALDAGLNLEMPGPTIQRTKAQIDDEKVSEDVINENVKYVLDMVKKAEKVNFDEEIDESDSLAVARQIGDESIVLLKNDEKTLPLSKNVKSIAIIGPNAKASQESGGGSATLPTRYKTTPIQSIKEKLSKATEIFYEQGCQLDKNVPDIGPLLIDEFGKPGVSANFYHEPETTKDRKPFETINLNTSQIFLADFKSPQLPVDQALYYVEFISYFTPDETAEYEFGCSTLGTAELFVNDRLLIDNKTKQVKGDAFFLAMGTIEEKGYIHLNKGEKYQIKILFGTTPTNKLGINRAESGGVYFGCRKRAKPEEDLQKAIELSKKVDYVILCVGLSKEWETEGTDRTTMNLPGNSNKLIEGVCQANKNVILINQSGTPITMPWVNLPKAIVHAWYGGNELGNSIANVIFGDANPSGKLSMTWPKKLEDNPSYLHFGSNNGQVWYGEDVFVGYKYYEKVNLKPLYPFGFGLSYTEFEISNLNINKKDDNLVVTVDVKNIGDVEGSEVVQVYIAQSNPKEVRPVKDLKDFNKVNLKPNETKSVKFEISIKEATSYWNESINKWQSDKDEFKVFVGNSSDNISIGGTFNTEATFTWLSV</sequence>
<evidence type="ECO:0000256" key="5">
    <source>
        <dbReference type="ARBA" id="ARBA00023295"/>
    </source>
</evidence>
<keyword evidence="4 6" id="KW-0378">Hydrolase</keyword>
<keyword evidence="6" id="KW-0624">Polysaccharide degradation</keyword>
<dbReference type="FunFam" id="2.60.40.10:FF:000495">
    <property type="entry name" value="Periplasmic beta-glucosidase"/>
    <property type="match status" value="1"/>
</dbReference>
<dbReference type="SUPFAM" id="SSF56988">
    <property type="entry name" value="Anthrax protective antigen"/>
    <property type="match status" value="1"/>
</dbReference>
<dbReference type="PROSITE" id="PS00775">
    <property type="entry name" value="GLYCOSYL_HYDROL_F3"/>
    <property type="match status" value="1"/>
</dbReference>
<dbReference type="GO" id="GO:0008422">
    <property type="term" value="F:beta-glucosidase activity"/>
    <property type="evidence" value="ECO:0007669"/>
    <property type="project" value="UniProtKB-EC"/>
</dbReference>
<gene>
    <name evidence="8" type="ORF">CANVERA_P2286</name>
</gene>
<accession>A0A9W4TVQ4</accession>
<evidence type="ECO:0000256" key="2">
    <source>
        <dbReference type="ARBA" id="ARBA00005336"/>
    </source>
</evidence>
<proteinExistence type="inferred from homology"/>
<dbReference type="Gene3D" id="2.60.40.10">
    <property type="entry name" value="Immunoglobulins"/>
    <property type="match status" value="1"/>
</dbReference>
<dbReference type="SUPFAM" id="SSF52279">
    <property type="entry name" value="Beta-D-glucan exohydrolase, C-terminal domain"/>
    <property type="match status" value="1"/>
</dbReference>
<feature type="domain" description="PA14" evidence="7">
    <location>
        <begin position="388"/>
        <end position="548"/>
    </location>
</feature>
<dbReference type="InterPro" id="IPR036962">
    <property type="entry name" value="Glyco_hydro_3_N_sf"/>
</dbReference>
<dbReference type="PANTHER" id="PTHR42715:SF27">
    <property type="entry name" value="BETA-GLUCOSIDASE-RELATED"/>
    <property type="match status" value="1"/>
</dbReference>
<dbReference type="InterPro" id="IPR036881">
    <property type="entry name" value="Glyco_hydro_3_C_sf"/>
</dbReference>
<evidence type="ECO:0000256" key="1">
    <source>
        <dbReference type="ARBA" id="ARBA00000448"/>
    </source>
</evidence>
<dbReference type="InterPro" id="IPR019800">
    <property type="entry name" value="Glyco_hydro_3_AS"/>
</dbReference>
<dbReference type="SUPFAM" id="SSF51445">
    <property type="entry name" value="(Trans)glycosidases"/>
    <property type="match status" value="1"/>
</dbReference>
<dbReference type="Pfam" id="PF14310">
    <property type="entry name" value="Fn3-like"/>
    <property type="match status" value="1"/>
</dbReference>
<comment type="caution">
    <text evidence="8">The sequence shown here is derived from an EMBL/GenBank/DDBJ whole genome shotgun (WGS) entry which is preliminary data.</text>
</comment>
<dbReference type="InterPro" id="IPR026891">
    <property type="entry name" value="Fn3-like"/>
</dbReference>
<dbReference type="InterPro" id="IPR017853">
    <property type="entry name" value="GH"/>
</dbReference>
<dbReference type="SMART" id="SM01217">
    <property type="entry name" value="Fn3_like"/>
    <property type="match status" value="1"/>
</dbReference>
<dbReference type="Gene3D" id="3.40.50.1700">
    <property type="entry name" value="Glycoside hydrolase family 3 C-terminal domain"/>
    <property type="match status" value="1"/>
</dbReference>
<evidence type="ECO:0000313" key="9">
    <source>
        <dbReference type="Proteomes" id="UP001152885"/>
    </source>
</evidence>
<dbReference type="SMART" id="SM00758">
    <property type="entry name" value="PA14"/>
    <property type="match status" value="1"/>
</dbReference>
<dbReference type="Pfam" id="PF01915">
    <property type="entry name" value="Glyco_hydro_3_C"/>
    <property type="match status" value="1"/>
</dbReference>
<name>A0A9W4TVQ4_9ASCO</name>
<keyword evidence="9" id="KW-1185">Reference proteome</keyword>
<dbReference type="InterPro" id="IPR001764">
    <property type="entry name" value="Glyco_hydro_3_N"/>
</dbReference>
<dbReference type="EMBL" id="CANTUO010000002">
    <property type="protein sequence ID" value="CAI5757773.1"/>
    <property type="molecule type" value="Genomic_DNA"/>
</dbReference>
<evidence type="ECO:0000259" key="7">
    <source>
        <dbReference type="PROSITE" id="PS51820"/>
    </source>
</evidence>
<reference evidence="8" key="1">
    <citation type="submission" date="2022-12" db="EMBL/GenBank/DDBJ databases">
        <authorList>
            <person name="Brejova B."/>
        </authorList>
    </citation>
    <scope>NUCLEOTIDE SEQUENCE</scope>
</reference>
<dbReference type="Pfam" id="PF00933">
    <property type="entry name" value="Glyco_hydro_3"/>
    <property type="match status" value="1"/>
</dbReference>
<dbReference type="InterPro" id="IPR050288">
    <property type="entry name" value="Cellulose_deg_GH3"/>
</dbReference>
<comment type="pathway">
    <text evidence="6">Glycan metabolism; cellulose degradation.</text>
</comment>
<comment type="similarity">
    <text evidence="2 6">Belongs to the glycosyl hydrolase 3 family.</text>
</comment>
<keyword evidence="6" id="KW-0119">Carbohydrate metabolism</keyword>